<dbReference type="OMA" id="QEANWPI"/>
<accession>A0A4X2KNY3</accession>
<organism evidence="1 2">
    <name type="scientific">Vombatus ursinus</name>
    <name type="common">Common wombat</name>
    <dbReference type="NCBI Taxonomy" id="29139"/>
    <lineage>
        <taxon>Eukaryota</taxon>
        <taxon>Metazoa</taxon>
        <taxon>Chordata</taxon>
        <taxon>Craniata</taxon>
        <taxon>Vertebrata</taxon>
        <taxon>Euteleostomi</taxon>
        <taxon>Mammalia</taxon>
        <taxon>Metatheria</taxon>
        <taxon>Diprotodontia</taxon>
        <taxon>Vombatidae</taxon>
        <taxon>Vombatus</taxon>
    </lineage>
</organism>
<dbReference type="AlphaFoldDB" id="A0A4X2KNY3"/>
<sequence>VIDGGIRARTHIFTLKQVGSNTEQMILINPHALNLKTYRHKVEQAVKSYERRLNLLIWKAFSPEEREKFKIQEPVQYLENKEAIQEALQEANWPISLEDVLLLENEIQAGNTYIQQTKEIQEATKKEDCQGDQSSEVMLAPGFKTFFCSPPPSMPSEAFPLLCMIA</sequence>
<reference evidence="1" key="2">
    <citation type="submission" date="2025-08" db="UniProtKB">
        <authorList>
            <consortium name="Ensembl"/>
        </authorList>
    </citation>
    <scope>IDENTIFICATION</scope>
</reference>
<proteinExistence type="predicted"/>
<name>A0A4X2KNY3_VOMUR</name>
<reference evidence="1" key="3">
    <citation type="submission" date="2025-09" db="UniProtKB">
        <authorList>
            <consortium name="Ensembl"/>
        </authorList>
    </citation>
    <scope>IDENTIFICATION</scope>
</reference>
<dbReference type="Ensembl" id="ENSVURT00010015338.1">
    <property type="protein sequence ID" value="ENSVURP00010013473.1"/>
    <property type="gene ID" value="ENSVURG00010010372.1"/>
</dbReference>
<dbReference type="PANTHER" id="PTHR46785:SF1">
    <property type="entry name" value="VON WILLEBRAND FACTOR A DOMAIN-CONTAINING PROTEIN 3B"/>
    <property type="match status" value="1"/>
</dbReference>
<keyword evidence="2" id="KW-1185">Reference proteome</keyword>
<reference evidence="2" key="1">
    <citation type="submission" date="2018-12" db="EMBL/GenBank/DDBJ databases">
        <authorList>
            <person name="Yazar S."/>
        </authorList>
    </citation>
    <scope>NUCLEOTIDE SEQUENCE [LARGE SCALE GENOMIC DNA]</scope>
</reference>
<dbReference type="PANTHER" id="PTHR46785">
    <property type="entry name" value="VON WILLEBRAND FACTOR A DOMAIN-CONTAINING PROTEIN 3B"/>
    <property type="match status" value="1"/>
</dbReference>
<protein>
    <submittedName>
        <fullName evidence="1">Uncharacterized protein</fullName>
    </submittedName>
</protein>
<dbReference type="GeneTree" id="ENSGT00940000157237"/>
<evidence type="ECO:0000313" key="2">
    <source>
        <dbReference type="Proteomes" id="UP000314987"/>
    </source>
</evidence>
<evidence type="ECO:0000313" key="1">
    <source>
        <dbReference type="Ensembl" id="ENSVURP00010013473.1"/>
    </source>
</evidence>
<dbReference type="Proteomes" id="UP000314987">
    <property type="component" value="Unassembled WGS sequence"/>
</dbReference>